<keyword evidence="4" id="KW-1185">Reference proteome</keyword>
<evidence type="ECO:0000313" key="3">
    <source>
        <dbReference type="EMBL" id="QYD70820.1"/>
    </source>
</evidence>
<sequence>MINSCFAFQSLRELSTQTRTGPGTQTRAETLIESRTDATTETAPRQIGRRSGHRANPPPMHIVLFGAGHVGHALVTLLGSLPCVVQWVDERDELFPDEVPANVQVEATDTPDAIVDHAPAGAYFLVMTHNHALDFALASRIMLRRDFTYFGMIGSKTKRVKFERRLVERGVDPARMAEMICPIGVDGITDKAPHAIALAVCAELLQVRCAGLAAGAASARWSDARSGDIESGALTSTGIAARASVF</sequence>
<dbReference type="InterPro" id="IPR027051">
    <property type="entry name" value="XdhC_Rossmann_dom"/>
</dbReference>
<dbReference type="EMBL" id="CP080095">
    <property type="protein sequence ID" value="QYD70820.1"/>
    <property type="molecule type" value="Genomic_DNA"/>
</dbReference>
<dbReference type="PANTHER" id="PTHR30388:SF6">
    <property type="entry name" value="XANTHINE DEHYDROGENASE SUBUNIT A-RELATED"/>
    <property type="match status" value="1"/>
</dbReference>
<dbReference type="NCBIfam" id="TIGR02964">
    <property type="entry name" value="xanthine_xdhC"/>
    <property type="match status" value="1"/>
</dbReference>
<feature type="region of interest" description="Disordered" evidence="1">
    <location>
        <begin position="36"/>
        <end position="55"/>
    </location>
</feature>
<proteinExistence type="predicted"/>
<evidence type="ECO:0000256" key="1">
    <source>
        <dbReference type="SAM" id="MobiDB-lite"/>
    </source>
</evidence>
<protein>
    <submittedName>
        <fullName evidence="3">Xanthine dehydrogenase accessory protein XdhC</fullName>
    </submittedName>
</protein>
<evidence type="ECO:0000313" key="4">
    <source>
        <dbReference type="Proteomes" id="UP000826462"/>
    </source>
</evidence>
<dbReference type="Proteomes" id="UP000826462">
    <property type="component" value="Chromosome 1"/>
</dbReference>
<dbReference type="Gene3D" id="3.40.50.720">
    <property type="entry name" value="NAD(P)-binding Rossmann-like Domain"/>
    <property type="match status" value="1"/>
</dbReference>
<reference evidence="3 4" key="1">
    <citation type="submission" date="2021-07" db="EMBL/GenBank/DDBJ databases">
        <title>Paraburkholderia edwinii protects Aspergillus sp. from phenazines by acting as a toxin sponge.</title>
        <authorList>
            <person name="Dahlstrom K.M."/>
            <person name="Newman D.K."/>
        </authorList>
    </citation>
    <scope>NUCLEOTIDE SEQUENCE [LARGE SCALE GENOMIC DNA]</scope>
    <source>
        <strain evidence="3 4">Pe01</strain>
    </source>
</reference>
<dbReference type="InterPro" id="IPR052698">
    <property type="entry name" value="MoCofactor_Util/Proc"/>
</dbReference>
<dbReference type="InterPro" id="IPR014308">
    <property type="entry name" value="Xanthine_DH_XdhC"/>
</dbReference>
<gene>
    <name evidence="3" type="primary">xdhC</name>
    <name evidence="3" type="ORF">KZJ38_05270</name>
</gene>
<name>A0ABX8UUB4_9BURK</name>
<feature type="domain" description="XdhC Rossmann" evidence="2">
    <location>
        <begin position="62"/>
        <end position="204"/>
    </location>
</feature>
<organism evidence="3 4">
    <name type="scientific">Paraburkholderia edwinii</name>
    <dbReference type="NCBI Taxonomy" id="2861782"/>
    <lineage>
        <taxon>Bacteria</taxon>
        <taxon>Pseudomonadati</taxon>
        <taxon>Pseudomonadota</taxon>
        <taxon>Betaproteobacteria</taxon>
        <taxon>Burkholderiales</taxon>
        <taxon>Burkholderiaceae</taxon>
        <taxon>Paraburkholderia</taxon>
    </lineage>
</organism>
<accession>A0ABX8UUB4</accession>
<dbReference type="Pfam" id="PF13478">
    <property type="entry name" value="XdhC_C"/>
    <property type="match status" value="1"/>
</dbReference>
<evidence type="ECO:0000259" key="2">
    <source>
        <dbReference type="Pfam" id="PF13478"/>
    </source>
</evidence>
<dbReference type="PANTHER" id="PTHR30388">
    <property type="entry name" value="ALDEHYDE OXIDOREDUCTASE MOLYBDENUM COFACTOR ASSEMBLY PROTEIN"/>
    <property type="match status" value="1"/>
</dbReference>